<comment type="subunit">
    <text evidence="4">Part of the 50S ribosomal subunit. Forms a cluster with proteins L3 and L24e, part of which may contact the 16S rRNA in 2 intersubunit bridges.</text>
</comment>
<reference evidence="9" key="3">
    <citation type="submission" date="2022-09" db="EMBL/GenBank/DDBJ databases">
        <title>Complete genome sequence of Vulcanisaeta souniana.</title>
        <authorList>
            <person name="Kato S."/>
            <person name="Itoh T."/>
            <person name="Ohkuma M."/>
        </authorList>
    </citation>
    <scope>NUCLEOTIDE SEQUENCE [LARGE SCALE GENOMIC DNA]</scope>
    <source>
        <strain evidence="9">JCM 11219</strain>
    </source>
</reference>
<keyword evidence="9" id="KW-1185">Reference proteome</keyword>
<dbReference type="SMART" id="SM01374">
    <property type="entry name" value="Ribosomal_L14"/>
    <property type="match status" value="1"/>
</dbReference>
<keyword evidence="4" id="KW-0699">rRNA-binding</keyword>
<dbReference type="CDD" id="cd00337">
    <property type="entry name" value="Ribosomal_uL14"/>
    <property type="match status" value="1"/>
</dbReference>
<dbReference type="NCBIfam" id="NF006344">
    <property type="entry name" value="PRK08571.1"/>
    <property type="match status" value="1"/>
</dbReference>
<comment type="similarity">
    <text evidence="1 4 5">Belongs to the universal ribosomal protein uL14 family.</text>
</comment>
<dbReference type="PANTHER" id="PTHR11761">
    <property type="entry name" value="50S/60S RIBOSOMAL PROTEIN L14/L23"/>
    <property type="match status" value="1"/>
</dbReference>
<dbReference type="EMBL" id="BMNM01000002">
    <property type="protein sequence ID" value="GGI74220.1"/>
    <property type="molecule type" value="Genomic_DNA"/>
</dbReference>
<dbReference type="Proteomes" id="UP001060771">
    <property type="component" value="Chromosome"/>
</dbReference>
<evidence type="ECO:0000313" key="7">
    <source>
        <dbReference type="EMBL" id="GGI74220.1"/>
    </source>
</evidence>
<evidence type="ECO:0000256" key="5">
    <source>
        <dbReference type="RuleBase" id="RU003949"/>
    </source>
</evidence>
<dbReference type="Proteomes" id="UP000657075">
    <property type="component" value="Unassembled WGS sequence"/>
</dbReference>
<dbReference type="InterPro" id="IPR019972">
    <property type="entry name" value="Ribosomal_uL14_CS"/>
</dbReference>
<dbReference type="HAMAP" id="MF_01367">
    <property type="entry name" value="Ribosomal_uL14"/>
    <property type="match status" value="1"/>
</dbReference>
<comment type="function">
    <text evidence="4">Binds to 23S rRNA. Forms part of two intersubunit bridges in the 70S ribosome.</text>
</comment>
<dbReference type="RefSeq" id="WP_188602839.1">
    <property type="nucleotide sequence ID" value="NZ_AP026830.1"/>
</dbReference>
<evidence type="ECO:0000256" key="3">
    <source>
        <dbReference type="ARBA" id="ARBA00023274"/>
    </source>
</evidence>
<keyword evidence="2 4" id="KW-0689">Ribosomal protein</keyword>
<dbReference type="FunFam" id="2.40.150.20:FF:000007">
    <property type="entry name" value="50S ribosomal protein L14"/>
    <property type="match status" value="1"/>
</dbReference>
<dbReference type="PROSITE" id="PS00049">
    <property type="entry name" value="RIBOSOMAL_L14"/>
    <property type="match status" value="1"/>
</dbReference>
<sequence>MAKRGGARQVGVSWRFHKTPGIFMNSLVPVADNSGAKLVRIIGVIGHIAKPVHREVPGASVGDMVVVSVVEGKPEVRKQILRAIVIRQRKPYRRPDGTWITFEDNAVVITDENGAPKGSEIHGPVAMEAALRWPGISNLATIII</sequence>
<protein>
    <recommendedName>
        <fullName evidence="4">Large ribosomal subunit protein uL14</fullName>
    </recommendedName>
</protein>
<dbReference type="AlphaFoldDB" id="A0A830E1W9"/>
<organism evidence="7 8">
    <name type="scientific">Vulcanisaeta souniana JCM 11219</name>
    <dbReference type="NCBI Taxonomy" id="1293586"/>
    <lineage>
        <taxon>Archaea</taxon>
        <taxon>Thermoproteota</taxon>
        <taxon>Thermoprotei</taxon>
        <taxon>Thermoproteales</taxon>
        <taxon>Thermoproteaceae</taxon>
        <taxon>Vulcanisaeta</taxon>
    </lineage>
</organism>
<evidence type="ECO:0000256" key="1">
    <source>
        <dbReference type="ARBA" id="ARBA00010745"/>
    </source>
</evidence>
<reference evidence="6" key="4">
    <citation type="journal article" date="2023" name="Microbiol. Resour. Announc.">
        <title>Complete Genome Sequence of Vulcanisaeta souniana Strain IC-059, a Hyperthermophilic Archaeon Isolated from Hot Spring Water in Japan.</title>
        <authorList>
            <person name="Kato S."/>
            <person name="Itoh T."/>
            <person name="Wu L."/>
            <person name="Ma J."/>
            <person name="Ohkuma M."/>
        </authorList>
    </citation>
    <scope>NUCLEOTIDE SEQUENCE</scope>
    <source>
        <strain evidence="6">JCM 11219</strain>
    </source>
</reference>
<dbReference type="GO" id="GO:0006412">
    <property type="term" value="P:translation"/>
    <property type="evidence" value="ECO:0007669"/>
    <property type="project" value="UniProtKB-UniRule"/>
</dbReference>
<dbReference type="GO" id="GO:0070180">
    <property type="term" value="F:large ribosomal subunit rRNA binding"/>
    <property type="evidence" value="ECO:0007669"/>
    <property type="project" value="TreeGrafter"/>
</dbReference>
<reference evidence="7" key="2">
    <citation type="submission" date="2020-09" db="EMBL/GenBank/DDBJ databases">
        <authorList>
            <person name="Sun Q."/>
            <person name="Ohkuma M."/>
        </authorList>
    </citation>
    <scope>NUCLEOTIDE SEQUENCE</scope>
    <source>
        <strain evidence="7">JCM 11219</strain>
    </source>
</reference>
<reference evidence="7" key="1">
    <citation type="journal article" date="2014" name="Int. J. Syst. Evol. Microbiol.">
        <title>Complete genome sequence of Corynebacterium casei LMG S-19264T (=DSM 44701T), isolated from a smear-ripened cheese.</title>
        <authorList>
            <consortium name="US DOE Joint Genome Institute (JGI-PGF)"/>
            <person name="Walter F."/>
            <person name="Albersmeier A."/>
            <person name="Kalinowski J."/>
            <person name="Ruckert C."/>
        </authorList>
    </citation>
    <scope>NUCLEOTIDE SEQUENCE</scope>
    <source>
        <strain evidence="7">JCM 11219</strain>
    </source>
</reference>
<dbReference type="InterPro" id="IPR000218">
    <property type="entry name" value="Ribosomal_uL14"/>
</dbReference>
<dbReference type="PANTHER" id="PTHR11761:SF8">
    <property type="entry name" value="LARGE RIBOSOMAL SUBUNIT PROTEIN UL14"/>
    <property type="match status" value="1"/>
</dbReference>
<evidence type="ECO:0000313" key="8">
    <source>
        <dbReference type="Proteomes" id="UP000657075"/>
    </source>
</evidence>
<dbReference type="GeneID" id="76206215"/>
<keyword evidence="4" id="KW-0694">RNA-binding</keyword>
<name>A0A830E1W9_9CREN</name>
<evidence type="ECO:0000256" key="2">
    <source>
        <dbReference type="ARBA" id="ARBA00022980"/>
    </source>
</evidence>
<gene>
    <name evidence="4" type="primary">rpl14</name>
    <name evidence="7" type="ORF">GCM10007112_08760</name>
    <name evidence="6" type="ORF">Vsou_06600</name>
</gene>
<dbReference type="GO" id="GO:0003735">
    <property type="term" value="F:structural constituent of ribosome"/>
    <property type="evidence" value="ECO:0007669"/>
    <property type="project" value="InterPro"/>
</dbReference>
<dbReference type="GO" id="GO:0022625">
    <property type="term" value="C:cytosolic large ribosomal subunit"/>
    <property type="evidence" value="ECO:0007669"/>
    <property type="project" value="TreeGrafter"/>
</dbReference>
<dbReference type="Pfam" id="PF00238">
    <property type="entry name" value="Ribosomal_L14"/>
    <property type="match status" value="1"/>
</dbReference>
<evidence type="ECO:0000313" key="6">
    <source>
        <dbReference type="EMBL" id="BDR91567.1"/>
    </source>
</evidence>
<dbReference type="OrthoDB" id="23569at2157"/>
<dbReference type="Gene3D" id="2.40.150.20">
    <property type="entry name" value="Ribosomal protein L14"/>
    <property type="match status" value="1"/>
</dbReference>
<evidence type="ECO:0000313" key="9">
    <source>
        <dbReference type="Proteomes" id="UP001060771"/>
    </source>
</evidence>
<dbReference type="InterPro" id="IPR036853">
    <property type="entry name" value="Ribosomal_uL14_sf"/>
</dbReference>
<evidence type="ECO:0000256" key="4">
    <source>
        <dbReference type="HAMAP-Rule" id="MF_01367"/>
    </source>
</evidence>
<dbReference type="SUPFAM" id="SSF50193">
    <property type="entry name" value="Ribosomal protein L14"/>
    <property type="match status" value="1"/>
</dbReference>
<proteinExistence type="inferred from homology"/>
<accession>A0A830E1W9</accession>
<keyword evidence="3 4" id="KW-0687">Ribonucleoprotein</keyword>
<dbReference type="EMBL" id="AP026830">
    <property type="protein sequence ID" value="BDR91567.1"/>
    <property type="molecule type" value="Genomic_DNA"/>
</dbReference>